<reference evidence="2" key="1">
    <citation type="submission" date="2022-12" db="EMBL/GenBank/DDBJ databases">
        <authorList>
            <person name="Petersen C."/>
        </authorList>
    </citation>
    <scope>NUCLEOTIDE SEQUENCE</scope>
    <source>
        <strain evidence="2">IBT 35675</strain>
    </source>
</reference>
<reference evidence="2" key="2">
    <citation type="journal article" date="2023" name="IMA Fungus">
        <title>Comparative genomic study of the Penicillium genus elucidates a diverse pangenome and 15 lateral gene transfer events.</title>
        <authorList>
            <person name="Petersen C."/>
            <person name="Sorensen T."/>
            <person name="Nielsen M.R."/>
            <person name="Sondergaard T.E."/>
            <person name="Sorensen J.L."/>
            <person name="Fitzpatrick D.A."/>
            <person name="Frisvad J.C."/>
            <person name="Nielsen K.L."/>
        </authorList>
    </citation>
    <scope>NUCLEOTIDE SEQUENCE</scope>
    <source>
        <strain evidence="2">IBT 35675</strain>
    </source>
</reference>
<evidence type="ECO:0000313" key="2">
    <source>
        <dbReference type="EMBL" id="KAJ5353594.1"/>
    </source>
</evidence>
<gene>
    <name evidence="2" type="ORF">N7541_006158</name>
</gene>
<comment type="caution">
    <text evidence="2">The sequence shown here is derived from an EMBL/GenBank/DDBJ whole genome shotgun (WGS) entry which is preliminary data.</text>
</comment>
<feature type="region of interest" description="Disordered" evidence="1">
    <location>
        <begin position="1"/>
        <end position="25"/>
    </location>
</feature>
<evidence type="ECO:0000313" key="3">
    <source>
        <dbReference type="Proteomes" id="UP001148299"/>
    </source>
</evidence>
<evidence type="ECO:0000256" key="1">
    <source>
        <dbReference type="SAM" id="MobiDB-lite"/>
    </source>
</evidence>
<dbReference type="Proteomes" id="UP001148299">
    <property type="component" value="Unassembled WGS sequence"/>
</dbReference>
<organism evidence="2 3">
    <name type="scientific">Penicillium brevicompactum</name>
    <dbReference type="NCBI Taxonomy" id="5074"/>
    <lineage>
        <taxon>Eukaryota</taxon>
        <taxon>Fungi</taxon>
        <taxon>Dikarya</taxon>
        <taxon>Ascomycota</taxon>
        <taxon>Pezizomycotina</taxon>
        <taxon>Eurotiomycetes</taxon>
        <taxon>Eurotiomycetidae</taxon>
        <taxon>Eurotiales</taxon>
        <taxon>Aspergillaceae</taxon>
        <taxon>Penicillium</taxon>
    </lineage>
</organism>
<protein>
    <submittedName>
        <fullName evidence="2">Uncharacterized protein</fullName>
    </submittedName>
</protein>
<keyword evidence="3" id="KW-1185">Reference proteome</keyword>
<name>A0A9W9R6M4_PENBR</name>
<accession>A0A9W9R6M4</accession>
<dbReference type="AlphaFoldDB" id="A0A9W9R6M4"/>
<proteinExistence type="predicted"/>
<dbReference type="EMBL" id="JAPZBR010000005">
    <property type="protein sequence ID" value="KAJ5353594.1"/>
    <property type="molecule type" value="Genomic_DNA"/>
</dbReference>
<sequence length="82" mass="9326">MPAGSPSKGTASFCQPAPMTRRTRPRENKCRIIYFDDAAFAPNNVEDQKREIADRIDQDSYVTQHTINPCRCYLTGKKTCLE</sequence>